<dbReference type="Proteomes" id="UP001144805">
    <property type="component" value="Unassembled WGS sequence"/>
</dbReference>
<dbReference type="RefSeq" id="WP_266337614.1">
    <property type="nucleotide sequence ID" value="NZ_JAPKNK010000002.1"/>
</dbReference>
<evidence type="ECO:0000313" key="7">
    <source>
        <dbReference type="Proteomes" id="UP001144805"/>
    </source>
</evidence>
<reference evidence="6" key="1">
    <citation type="submission" date="2022-11" db="EMBL/GenBank/DDBJ databases">
        <title>Biodiversity and phylogenetic relationships of bacteria.</title>
        <authorList>
            <person name="Machado R.A.R."/>
            <person name="Bhat A."/>
            <person name="Loulou A."/>
            <person name="Kallel S."/>
        </authorList>
    </citation>
    <scope>NUCLEOTIDE SEQUENCE</scope>
    <source>
        <strain evidence="6">K-TC2</strain>
    </source>
</reference>
<name>A0A9X3E135_9HYPH</name>
<dbReference type="CDD" id="cd04666">
    <property type="entry name" value="NUDIX_DIPP2_like_Nudt4"/>
    <property type="match status" value="1"/>
</dbReference>
<evidence type="ECO:0000256" key="1">
    <source>
        <dbReference type="ARBA" id="ARBA00001946"/>
    </source>
</evidence>
<dbReference type="EMBL" id="JAPKNK010000002">
    <property type="protein sequence ID" value="MCX5568642.1"/>
    <property type="molecule type" value="Genomic_DNA"/>
</dbReference>
<accession>A0A9X3E135</accession>
<evidence type="ECO:0000259" key="5">
    <source>
        <dbReference type="PROSITE" id="PS51462"/>
    </source>
</evidence>
<evidence type="ECO:0000256" key="2">
    <source>
        <dbReference type="ARBA" id="ARBA00022723"/>
    </source>
</evidence>
<comment type="cofactor">
    <cofactor evidence="1">
        <name>Mg(2+)</name>
        <dbReference type="ChEBI" id="CHEBI:18420"/>
    </cofactor>
</comment>
<dbReference type="InterPro" id="IPR000086">
    <property type="entry name" value="NUDIX_hydrolase_dom"/>
</dbReference>
<dbReference type="AlphaFoldDB" id="A0A9X3E135"/>
<keyword evidence="4" id="KW-0460">Magnesium</keyword>
<dbReference type="Pfam" id="PF00293">
    <property type="entry name" value="NUDIX"/>
    <property type="match status" value="1"/>
</dbReference>
<keyword evidence="7" id="KW-1185">Reference proteome</keyword>
<sequence length="164" mass="18945">MDELILERPSRWREPLEEGDVFQQFGALPWRRNKHGEIRVLLVTSRERGRWLFPKGWLAPGRSAPDSAATEAFEEAGVVGDIHREALGSYSYAKILNDQSSVDCIVTMFPLRVRGTLLEWRERCERKRRWCHLSEAVEIVSDEGLGRLLREIQADDRLKALCGR</sequence>
<comment type="caution">
    <text evidence="6">The sequence shown here is derived from an EMBL/GenBank/DDBJ whole genome shotgun (WGS) entry which is preliminary data.</text>
</comment>
<keyword evidence="2" id="KW-0479">Metal-binding</keyword>
<evidence type="ECO:0000256" key="3">
    <source>
        <dbReference type="ARBA" id="ARBA00022801"/>
    </source>
</evidence>
<evidence type="ECO:0000313" key="6">
    <source>
        <dbReference type="EMBL" id="MCX5568642.1"/>
    </source>
</evidence>
<protein>
    <submittedName>
        <fullName evidence="6">NUDIX hydrolase</fullName>
    </submittedName>
</protein>
<dbReference type="Gene3D" id="3.90.79.10">
    <property type="entry name" value="Nucleoside Triphosphate Pyrophosphohydrolase"/>
    <property type="match status" value="1"/>
</dbReference>
<dbReference type="PROSITE" id="PS51462">
    <property type="entry name" value="NUDIX"/>
    <property type="match status" value="1"/>
</dbReference>
<dbReference type="GO" id="GO:0005737">
    <property type="term" value="C:cytoplasm"/>
    <property type="evidence" value="ECO:0007669"/>
    <property type="project" value="TreeGrafter"/>
</dbReference>
<organism evidence="6 7">
    <name type="scientific">Kaistia nematophila</name>
    <dbReference type="NCBI Taxonomy" id="2994654"/>
    <lineage>
        <taxon>Bacteria</taxon>
        <taxon>Pseudomonadati</taxon>
        <taxon>Pseudomonadota</taxon>
        <taxon>Alphaproteobacteria</taxon>
        <taxon>Hyphomicrobiales</taxon>
        <taxon>Kaistiaceae</taxon>
        <taxon>Kaistia</taxon>
    </lineage>
</organism>
<keyword evidence="3 6" id="KW-0378">Hydrolase</keyword>
<dbReference type="InterPro" id="IPR047198">
    <property type="entry name" value="DDP-like_NUDIX"/>
</dbReference>
<proteinExistence type="predicted"/>
<evidence type="ECO:0000256" key="4">
    <source>
        <dbReference type="ARBA" id="ARBA00022842"/>
    </source>
</evidence>
<dbReference type="GO" id="GO:0016462">
    <property type="term" value="F:pyrophosphatase activity"/>
    <property type="evidence" value="ECO:0007669"/>
    <property type="project" value="InterPro"/>
</dbReference>
<dbReference type="InterPro" id="IPR015797">
    <property type="entry name" value="NUDIX_hydrolase-like_dom_sf"/>
</dbReference>
<gene>
    <name evidence="6" type="ORF">OSH07_05510</name>
</gene>
<dbReference type="SUPFAM" id="SSF55811">
    <property type="entry name" value="Nudix"/>
    <property type="match status" value="1"/>
</dbReference>
<dbReference type="PANTHER" id="PTHR12629">
    <property type="entry name" value="DIPHOSPHOINOSITOL POLYPHOSPHATE PHOSPHOHYDROLASE"/>
    <property type="match status" value="1"/>
</dbReference>
<dbReference type="GO" id="GO:0046872">
    <property type="term" value="F:metal ion binding"/>
    <property type="evidence" value="ECO:0007669"/>
    <property type="project" value="UniProtKB-KW"/>
</dbReference>
<feature type="domain" description="Nudix hydrolase" evidence="5">
    <location>
        <begin position="20"/>
        <end position="153"/>
    </location>
</feature>
<dbReference type="PANTHER" id="PTHR12629:SF0">
    <property type="entry name" value="DIPHOSPHOINOSITOL-POLYPHOSPHATE DIPHOSPHATASE"/>
    <property type="match status" value="1"/>
</dbReference>